<gene>
    <name evidence="10" type="ORF">GS597_04655</name>
</gene>
<dbReference type="Gene3D" id="3.40.50.2300">
    <property type="match status" value="1"/>
</dbReference>
<organism evidence="10 11">
    <name type="scientific">Petrachloros mirabilis ULC683</name>
    <dbReference type="NCBI Taxonomy" id="2781853"/>
    <lineage>
        <taxon>Bacteria</taxon>
        <taxon>Bacillati</taxon>
        <taxon>Cyanobacteriota</taxon>
        <taxon>Cyanophyceae</taxon>
        <taxon>Synechococcales</taxon>
        <taxon>Petrachlorosaceae</taxon>
        <taxon>Petrachloros</taxon>
        <taxon>Petrachloros mirabilis</taxon>
    </lineage>
</organism>
<evidence type="ECO:0000313" key="11">
    <source>
        <dbReference type="Proteomes" id="UP000607397"/>
    </source>
</evidence>
<evidence type="ECO:0000256" key="7">
    <source>
        <dbReference type="PROSITE-ProRule" id="PRU01091"/>
    </source>
</evidence>
<dbReference type="Gene3D" id="1.10.10.10">
    <property type="entry name" value="Winged helix-like DNA-binding domain superfamily/Winged helix DNA-binding domain"/>
    <property type="match status" value="1"/>
</dbReference>
<dbReference type="GO" id="GO:0005829">
    <property type="term" value="C:cytosol"/>
    <property type="evidence" value="ECO:0007669"/>
    <property type="project" value="TreeGrafter"/>
</dbReference>
<accession>A0A8K2A7B7</accession>
<protein>
    <submittedName>
        <fullName evidence="10">Response regulator</fullName>
    </submittedName>
</protein>
<evidence type="ECO:0000259" key="8">
    <source>
        <dbReference type="PROSITE" id="PS50110"/>
    </source>
</evidence>
<evidence type="ECO:0000256" key="3">
    <source>
        <dbReference type="ARBA" id="ARBA00023015"/>
    </source>
</evidence>
<dbReference type="InterPro" id="IPR011006">
    <property type="entry name" value="CheY-like_superfamily"/>
</dbReference>
<sequence length="233" mass="26636">MNAPLYPDLKGCVLLVQTDASLTQQITEDLATYDFAVCSASSRITALEEVVAVQPALIVIDADLGRDSGFRLCRELRRLGVRVPLLLLLSQERVQDRVDCLEAGADDYILKPYQGELFLQRVRLYLQCDPTLEANVLRFENLSLDLSVRSAARSGRLVDLTMKEFELLRYLMEHPREVLSREQILENVWGYDFLGESNVIEVYIRYLRLKLESEGEKRLIHTVRGVGYVLREA</sequence>
<dbReference type="Pfam" id="PF00486">
    <property type="entry name" value="Trans_reg_C"/>
    <property type="match status" value="1"/>
</dbReference>
<keyword evidence="2" id="KW-0902">Two-component regulatory system</keyword>
<evidence type="ECO:0000256" key="4">
    <source>
        <dbReference type="ARBA" id="ARBA00023125"/>
    </source>
</evidence>
<dbReference type="PANTHER" id="PTHR48111">
    <property type="entry name" value="REGULATOR OF RPOS"/>
    <property type="match status" value="1"/>
</dbReference>
<name>A0A8K2A7B7_9CYAN</name>
<evidence type="ECO:0000256" key="1">
    <source>
        <dbReference type="ARBA" id="ARBA00022553"/>
    </source>
</evidence>
<dbReference type="SMART" id="SM00862">
    <property type="entry name" value="Trans_reg_C"/>
    <property type="match status" value="1"/>
</dbReference>
<keyword evidence="4 7" id="KW-0238">DNA-binding</keyword>
<dbReference type="GO" id="GO:0006355">
    <property type="term" value="P:regulation of DNA-templated transcription"/>
    <property type="evidence" value="ECO:0007669"/>
    <property type="project" value="InterPro"/>
</dbReference>
<dbReference type="PROSITE" id="PS51755">
    <property type="entry name" value="OMPR_PHOB"/>
    <property type="match status" value="1"/>
</dbReference>
<dbReference type="PROSITE" id="PS50110">
    <property type="entry name" value="RESPONSE_REGULATORY"/>
    <property type="match status" value="1"/>
</dbReference>
<keyword evidence="11" id="KW-1185">Reference proteome</keyword>
<dbReference type="AlphaFoldDB" id="A0A8K2A7B7"/>
<dbReference type="FunFam" id="1.10.10.10:FF:000005">
    <property type="entry name" value="Two-component system response regulator"/>
    <property type="match status" value="1"/>
</dbReference>
<evidence type="ECO:0000256" key="2">
    <source>
        <dbReference type="ARBA" id="ARBA00023012"/>
    </source>
</evidence>
<dbReference type="SMART" id="SM00448">
    <property type="entry name" value="REC"/>
    <property type="match status" value="1"/>
</dbReference>
<keyword evidence="1 6" id="KW-0597">Phosphoprotein</keyword>
<dbReference type="Pfam" id="PF00072">
    <property type="entry name" value="Response_reg"/>
    <property type="match status" value="1"/>
</dbReference>
<reference evidence="10" key="1">
    <citation type="submission" date="2019-12" db="EMBL/GenBank/DDBJ databases">
        <title>High-Quality draft genome sequences of three cyanobacteria isolated from the limestone walls of the Old Cathedral of Coimbra.</title>
        <authorList>
            <person name="Tiago I."/>
            <person name="Soares F."/>
            <person name="Portugal A."/>
        </authorList>
    </citation>
    <scope>NUCLEOTIDE SEQUENCE [LARGE SCALE GENOMIC DNA]</scope>
    <source>
        <strain evidence="10">C</strain>
    </source>
</reference>
<dbReference type="InterPro" id="IPR001789">
    <property type="entry name" value="Sig_transdc_resp-reg_receiver"/>
</dbReference>
<dbReference type="SUPFAM" id="SSF46894">
    <property type="entry name" value="C-terminal effector domain of the bipartite response regulators"/>
    <property type="match status" value="1"/>
</dbReference>
<dbReference type="InterPro" id="IPR016032">
    <property type="entry name" value="Sig_transdc_resp-reg_C-effctor"/>
</dbReference>
<evidence type="ECO:0000313" key="10">
    <source>
        <dbReference type="EMBL" id="NCJ05810.1"/>
    </source>
</evidence>
<keyword evidence="3" id="KW-0805">Transcription regulation</keyword>
<dbReference type="EMBL" id="WVIC01000006">
    <property type="protein sequence ID" value="NCJ05810.1"/>
    <property type="molecule type" value="Genomic_DNA"/>
</dbReference>
<evidence type="ECO:0000256" key="5">
    <source>
        <dbReference type="ARBA" id="ARBA00023163"/>
    </source>
</evidence>
<evidence type="ECO:0000256" key="6">
    <source>
        <dbReference type="PROSITE-ProRule" id="PRU00169"/>
    </source>
</evidence>
<feature type="domain" description="OmpR/PhoB-type" evidence="9">
    <location>
        <begin position="134"/>
        <end position="232"/>
    </location>
</feature>
<comment type="caution">
    <text evidence="10">The sequence shown here is derived from an EMBL/GenBank/DDBJ whole genome shotgun (WGS) entry which is preliminary data.</text>
</comment>
<dbReference type="RefSeq" id="WP_161824286.1">
    <property type="nucleotide sequence ID" value="NZ_WVIC01000006.1"/>
</dbReference>
<dbReference type="CDD" id="cd00383">
    <property type="entry name" value="trans_reg_C"/>
    <property type="match status" value="1"/>
</dbReference>
<evidence type="ECO:0000259" key="9">
    <source>
        <dbReference type="PROSITE" id="PS51755"/>
    </source>
</evidence>
<dbReference type="GO" id="GO:0000976">
    <property type="term" value="F:transcription cis-regulatory region binding"/>
    <property type="evidence" value="ECO:0007669"/>
    <property type="project" value="TreeGrafter"/>
</dbReference>
<dbReference type="NCBIfam" id="NF045914">
    <property type="entry name" value="RespRegNblR"/>
    <property type="match status" value="1"/>
</dbReference>
<dbReference type="PANTHER" id="PTHR48111:SF22">
    <property type="entry name" value="REGULATOR OF RPOS"/>
    <property type="match status" value="1"/>
</dbReference>
<dbReference type="InterPro" id="IPR039420">
    <property type="entry name" value="WalR-like"/>
</dbReference>
<proteinExistence type="predicted"/>
<dbReference type="InterPro" id="IPR001867">
    <property type="entry name" value="OmpR/PhoB-type_DNA-bd"/>
</dbReference>
<feature type="domain" description="Response regulatory" evidence="8">
    <location>
        <begin position="12"/>
        <end position="126"/>
    </location>
</feature>
<dbReference type="SUPFAM" id="SSF52172">
    <property type="entry name" value="CheY-like"/>
    <property type="match status" value="1"/>
</dbReference>
<feature type="modified residue" description="4-aspartylphosphate" evidence="6">
    <location>
        <position position="61"/>
    </location>
</feature>
<feature type="DNA-binding region" description="OmpR/PhoB-type" evidence="7">
    <location>
        <begin position="134"/>
        <end position="232"/>
    </location>
</feature>
<dbReference type="Proteomes" id="UP000607397">
    <property type="component" value="Unassembled WGS sequence"/>
</dbReference>
<dbReference type="GO" id="GO:0032993">
    <property type="term" value="C:protein-DNA complex"/>
    <property type="evidence" value="ECO:0007669"/>
    <property type="project" value="TreeGrafter"/>
</dbReference>
<keyword evidence="5" id="KW-0804">Transcription</keyword>
<dbReference type="InterPro" id="IPR036388">
    <property type="entry name" value="WH-like_DNA-bd_sf"/>
</dbReference>
<dbReference type="GO" id="GO:0000156">
    <property type="term" value="F:phosphorelay response regulator activity"/>
    <property type="evidence" value="ECO:0007669"/>
    <property type="project" value="TreeGrafter"/>
</dbReference>